<accession>A0A0F7ZLC8</accession>
<gene>
    <name evidence="1" type="ORF">HIM_09537</name>
</gene>
<keyword evidence="2" id="KW-1185">Reference proteome</keyword>
<organism evidence="1 2">
    <name type="scientific">Hirsutella minnesotensis 3608</name>
    <dbReference type="NCBI Taxonomy" id="1043627"/>
    <lineage>
        <taxon>Eukaryota</taxon>
        <taxon>Fungi</taxon>
        <taxon>Dikarya</taxon>
        <taxon>Ascomycota</taxon>
        <taxon>Pezizomycotina</taxon>
        <taxon>Sordariomycetes</taxon>
        <taxon>Hypocreomycetidae</taxon>
        <taxon>Hypocreales</taxon>
        <taxon>Ophiocordycipitaceae</taxon>
        <taxon>Hirsutella</taxon>
    </lineage>
</organism>
<evidence type="ECO:0000313" key="1">
    <source>
        <dbReference type="EMBL" id="KJZ71065.1"/>
    </source>
</evidence>
<dbReference type="EMBL" id="KQ030589">
    <property type="protein sequence ID" value="KJZ71065.1"/>
    <property type="molecule type" value="Genomic_DNA"/>
</dbReference>
<dbReference type="AlphaFoldDB" id="A0A0F7ZLC8"/>
<dbReference type="OrthoDB" id="1862401at2759"/>
<protein>
    <recommendedName>
        <fullName evidence="3">Trichothecene 3-O-acetyltransferase</fullName>
    </recommendedName>
</protein>
<reference evidence="1 2" key="1">
    <citation type="journal article" date="2014" name="Genome Biol. Evol.">
        <title>Comparative genomics and transcriptomics analyses reveal divergent lifestyle features of nematode endoparasitic fungus Hirsutella minnesotensis.</title>
        <authorList>
            <person name="Lai Y."/>
            <person name="Liu K."/>
            <person name="Zhang X."/>
            <person name="Zhang X."/>
            <person name="Li K."/>
            <person name="Wang N."/>
            <person name="Shu C."/>
            <person name="Wu Y."/>
            <person name="Wang C."/>
            <person name="Bushley K.E."/>
            <person name="Xiang M."/>
            <person name="Liu X."/>
        </authorList>
    </citation>
    <scope>NUCLEOTIDE SEQUENCE [LARGE SCALE GENOMIC DNA]</scope>
    <source>
        <strain evidence="1 2">3608</strain>
    </source>
</reference>
<proteinExistence type="predicted"/>
<dbReference type="Proteomes" id="UP000054481">
    <property type="component" value="Unassembled WGS sequence"/>
</dbReference>
<dbReference type="InterPro" id="IPR023213">
    <property type="entry name" value="CAT-like_dom_sf"/>
</dbReference>
<dbReference type="PANTHER" id="PTHR31642:SF315">
    <property type="entry name" value="ACYLTRANSFERASE EASC"/>
    <property type="match status" value="1"/>
</dbReference>
<dbReference type="Pfam" id="PF02458">
    <property type="entry name" value="Transferase"/>
    <property type="match status" value="1"/>
</dbReference>
<dbReference type="InterPro" id="IPR050317">
    <property type="entry name" value="Plant_Fungal_Acyltransferase"/>
</dbReference>
<name>A0A0F7ZLC8_9HYPO</name>
<dbReference type="Gene3D" id="3.30.559.10">
    <property type="entry name" value="Chloramphenicol acetyltransferase-like domain"/>
    <property type="match status" value="2"/>
</dbReference>
<evidence type="ECO:0008006" key="3">
    <source>
        <dbReference type="Google" id="ProtNLM"/>
    </source>
</evidence>
<sequence length="489" mass="54810">MCWTAEETIVKLSKPLSDDVITLSTIDQHALRIYSKFVIVFKTEGEDQIRDGIRALKRGLAKALCEHPDFATQIVQKPGSTRKELELRIGPESGVQLRTVDHSSRIDESQDCHELLRGRRYADLERGNFPLTDVPEELFFIPHADPEDFCPAGVPALLVQANVLDGAIILGISWHHSVSDACGMNTMCRAWAQATNIACTEGEAWNPDEPTTDNSFERWRLSYGTRATIAEFPEYVVEESARSPGPNSQHLLDRKFIAYEACKVSMWHFSAESMQSFTELLNSAGQGNEQRYTQVEAISALLWKHLSRARRLETSFPGGSSLFTTRVDYRSRMSPPLPQKFIGNINQPVPRVRLSLREVCAASTPQSLAELAGVIRKTVSESGDKEVRKLVGFIDSLPGVVDLDLNFNTCPGPDVAITDLSGLDLMRHEWGMHLGRPICIRGFVRYKGFAAFFPKMFEGGRQLHMQCEAAAVERLKADPVFTRYAQFLY</sequence>
<dbReference type="PANTHER" id="PTHR31642">
    <property type="entry name" value="TRICHOTHECENE 3-O-ACETYLTRANSFERASE"/>
    <property type="match status" value="1"/>
</dbReference>
<evidence type="ECO:0000313" key="2">
    <source>
        <dbReference type="Proteomes" id="UP000054481"/>
    </source>
</evidence>
<dbReference type="GO" id="GO:0016747">
    <property type="term" value="F:acyltransferase activity, transferring groups other than amino-acyl groups"/>
    <property type="evidence" value="ECO:0007669"/>
    <property type="project" value="TreeGrafter"/>
</dbReference>